<gene>
    <name evidence="2" type="ORF">AAFF_G00177700</name>
</gene>
<evidence type="ECO:0000256" key="1">
    <source>
        <dbReference type="SAM" id="MobiDB-lite"/>
    </source>
</evidence>
<feature type="non-terminal residue" evidence="2">
    <location>
        <position position="97"/>
    </location>
</feature>
<accession>A0AAD7R0G5</accession>
<evidence type="ECO:0000313" key="2">
    <source>
        <dbReference type="EMBL" id="KAJ8349220.1"/>
    </source>
</evidence>
<feature type="region of interest" description="Disordered" evidence="1">
    <location>
        <begin position="71"/>
        <end position="97"/>
    </location>
</feature>
<dbReference type="EMBL" id="JAINUG010002363">
    <property type="protein sequence ID" value="KAJ8349220.1"/>
    <property type="molecule type" value="Genomic_DNA"/>
</dbReference>
<name>A0AAD7R0G5_9TELE</name>
<organism evidence="2 3">
    <name type="scientific">Aldrovandia affinis</name>
    <dbReference type="NCBI Taxonomy" id="143900"/>
    <lineage>
        <taxon>Eukaryota</taxon>
        <taxon>Metazoa</taxon>
        <taxon>Chordata</taxon>
        <taxon>Craniata</taxon>
        <taxon>Vertebrata</taxon>
        <taxon>Euteleostomi</taxon>
        <taxon>Actinopterygii</taxon>
        <taxon>Neopterygii</taxon>
        <taxon>Teleostei</taxon>
        <taxon>Notacanthiformes</taxon>
        <taxon>Halosauridae</taxon>
        <taxon>Aldrovandia</taxon>
    </lineage>
</organism>
<sequence length="97" mass="10632">MAESETECAAPGLHTLEPECVTAHSRVSDLQHTHTSLIKTETDLGSTHTGDLIKTESLDSRELEYVPHLHPGQIKTETGDGGYLKAEQDSDLQEMKC</sequence>
<proteinExistence type="predicted"/>
<dbReference type="Proteomes" id="UP001221898">
    <property type="component" value="Unassembled WGS sequence"/>
</dbReference>
<comment type="caution">
    <text evidence="2">The sequence shown here is derived from an EMBL/GenBank/DDBJ whole genome shotgun (WGS) entry which is preliminary data.</text>
</comment>
<dbReference type="AlphaFoldDB" id="A0AAD7R0G5"/>
<keyword evidence="3" id="KW-1185">Reference proteome</keyword>
<protein>
    <submittedName>
        <fullName evidence="2">Uncharacterized protein</fullName>
    </submittedName>
</protein>
<evidence type="ECO:0000313" key="3">
    <source>
        <dbReference type="Proteomes" id="UP001221898"/>
    </source>
</evidence>
<reference evidence="2" key="1">
    <citation type="journal article" date="2023" name="Science">
        <title>Genome structures resolve the early diversification of teleost fishes.</title>
        <authorList>
            <person name="Parey E."/>
            <person name="Louis A."/>
            <person name="Montfort J."/>
            <person name="Bouchez O."/>
            <person name="Roques C."/>
            <person name="Iampietro C."/>
            <person name="Lluch J."/>
            <person name="Castinel A."/>
            <person name="Donnadieu C."/>
            <person name="Desvignes T."/>
            <person name="Floi Bucao C."/>
            <person name="Jouanno E."/>
            <person name="Wen M."/>
            <person name="Mejri S."/>
            <person name="Dirks R."/>
            <person name="Jansen H."/>
            <person name="Henkel C."/>
            <person name="Chen W.J."/>
            <person name="Zahm M."/>
            <person name="Cabau C."/>
            <person name="Klopp C."/>
            <person name="Thompson A.W."/>
            <person name="Robinson-Rechavi M."/>
            <person name="Braasch I."/>
            <person name="Lecointre G."/>
            <person name="Bobe J."/>
            <person name="Postlethwait J.H."/>
            <person name="Berthelot C."/>
            <person name="Roest Crollius H."/>
            <person name="Guiguen Y."/>
        </authorList>
    </citation>
    <scope>NUCLEOTIDE SEQUENCE</scope>
    <source>
        <tissue evidence="2">Blood</tissue>
    </source>
</reference>